<accession>A0A3P7L2V2</accession>
<organism evidence="2 3">
    <name type="scientific">Strongylus vulgaris</name>
    <name type="common">Blood worm</name>
    <dbReference type="NCBI Taxonomy" id="40348"/>
    <lineage>
        <taxon>Eukaryota</taxon>
        <taxon>Metazoa</taxon>
        <taxon>Ecdysozoa</taxon>
        <taxon>Nematoda</taxon>
        <taxon>Chromadorea</taxon>
        <taxon>Rhabditida</taxon>
        <taxon>Rhabditina</taxon>
        <taxon>Rhabditomorpha</taxon>
        <taxon>Strongyloidea</taxon>
        <taxon>Strongylidae</taxon>
        <taxon>Strongylus</taxon>
    </lineage>
</organism>
<dbReference type="OrthoDB" id="10635156at2759"/>
<protein>
    <submittedName>
        <fullName evidence="2">Uncharacterized protein</fullName>
    </submittedName>
</protein>
<name>A0A3P7L2V2_STRVU</name>
<evidence type="ECO:0000313" key="3">
    <source>
        <dbReference type="Proteomes" id="UP000270094"/>
    </source>
</evidence>
<keyword evidence="3" id="KW-1185">Reference proteome</keyword>
<proteinExistence type="predicted"/>
<sequence>MGSNYAAVAFSTNAKYPMYSYDFKMDHYSTGMFGAIVNYATYVPDKDSRQWLKHSNSSSNGCAEKRVDSNIKEEHCDLDDEGFFELGEDEGIPEDDVLNVLNNISAEQKSSEKKRGSRTTNRGRTNEWEEKEEQERDVWKEGVMEKGSFEAVDDVSFGTSRNSLLLVGKTNEASEEYPVSPLASGLQPSYRASRPTRRHRGSRQPEEPLLKWLLKKRFCCGLMAMMQTKTAKNY</sequence>
<reference evidence="2 3" key="1">
    <citation type="submission" date="2018-11" db="EMBL/GenBank/DDBJ databases">
        <authorList>
            <consortium name="Pathogen Informatics"/>
        </authorList>
    </citation>
    <scope>NUCLEOTIDE SEQUENCE [LARGE SCALE GENOMIC DNA]</scope>
</reference>
<feature type="region of interest" description="Disordered" evidence="1">
    <location>
        <begin position="176"/>
        <end position="205"/>
    </location>
</feature>
<evidence type="ECO:0000313" key="2">
    <source>
        <dbReference type="EMBL" id="VDM77065.1"/>
    </source>
</evidence>
<evidence type="ECO:0000256" key="1">
    <source>
        <dbReference type="SAM" id="MobiDB-lite"/>
    </source>
</evidence>
<dbReference type="AlphaFoldDB" id="A0A3P7L2V2"/>
<gene>
    <name evidence="2" type="ORF">SVUK_LOCUS12063</name>
</gene>
<dbReference type="Proteomes" id="UP000270094">
    <property type="component" value="Unassembled WGS sequence"/>
</dbReference>
<dbReference type="EMBL" id="UYYB01098354">
    <property type="protein sequence ID" value="VDM77065.1"/>
    <property type="molecule type" value="Genomic_DNA"/>
</dbReference>
<feature type="region of interest" description="Disordered" evidence="1">
    <location>
        <begin position="107"/>
        <end position="135"/>
    </location>
</feature>
<feature type="compositionally biased region" description="Basic and acidic residues" evidence="1">
    <location>
        <begin position="124"/>
        <end position="135"/>
    </location>
</feature>